<organism evidence="11 12">
    <name type="scientific">Phocaeicola coprocola</name>
    <dbReference type="NCBI Taxonomy" id="310298"/>
    <lineage>
        <taxon>Bacteria</taxon>
        <taxon>Pseudomonadati</taxon>
        <taxon>Bacteroidota</taxon>
        <taxon>Bacteroidia</taxon>
        <taxon>Bacteroidales</taxon>
        <taxon>Bacteroidaceae</taxon>
        <taxon>Phocaeicola</taxon>
    </lineage>
</organism>
<keyword evidence="4 7" id="KW-1133">Transmembrane helix</keyword>
<feature type="domain" description="Phage shock protein PspC N-terminal" evidence="8">
    <location>
        <begin position="108"/>
        <end position="164"/>
    </location>
</feature>
<keyword evidence="12" id="KW-1185">Reference proteome</keyword>
<evidence type="ECO:0000256" key="4">
    <source>
        <dbReference type="ARBA" id="ARBA00022989"/>
    </source>
</evidence>
<evidence type="ECO:0000313" key="11">
    <source>
        <dbReference type="EMBL" id="RGR99219.1"/>
    </source>
</evidence>
<evidence type="ECO:0000259" key="8">
    <source>
        <dbReference type="Pfam" id="PF04024"/>
    </source>
</evidence>
<gene>
    <name evidence="11" type="ORF">DWY20_02685</name>
    <name evidence="10" type="ORF">K8U81_09665</name>
</gene>
<reference evidence="10" key="2">
    <citation type="journal article" date="2021" name="PeerJ">
        <title>Extensive microbial diversity within the chicken gut microbiome revealed by metagenomics and culture.</title>
        <authorList>
            <person name="Gilroy R."/>
            <person name="Ravi A."/>
            <person name="Getino M."/>
            <person name="Pursley I."/>
            <person name="Horton D.L."/>
            <person name="Alikhan N.F."/>
            <person name="Baker D."/>
            <person name="Gharbi K."/>
            <person name="Hall N."/>
            <person name="Watson M."/>
            <person name="Adriaenssens E.M."/>
            <person name="Foster-Nyarko E."/>
            <person name="Jarju S."/>
            <person name="Secka A."/>
            <person name="Antonio M."/>
            <person name="Oren A."/>
            <person name="Chaudhuri R.R."/>
            <person name="La Ragione R."/>
            <person name="Hildebrand F."/>
            <person name="Pallen M.J."/>
        </authorList>
    </citation>
    <scope>NUCLEOTIDE SEQUENCE</scope>
    <source>
        <strain evidence="10">CHK165-8395</strain>
    </source>
</reference>
<feature type="transmembrane region" description="Helical" evidence="7">
    <location>
        <begin position="214"/>
        <end position="239"/>
    </location>
</feature>
<dbReference type="PANTHER" id="PTHR33885">
    <property type="entry name" value="PHAGE SHOCK PROTEIN C"/>
    <property type="match status" value="1"/>
</dbReference>
<evidence type="ECO:0000256" key="3">
    <source>
        <dbReference type="ARBA" id="ARBA00022692"/>
    </source>
</evidence>
<dbReference type="RefSeq" id="WP_118483153.1">
    <property type="nucleotide sequence ID" value="NZ_CALUHW010000008.1"/>
</dbReference>
<evidence type="ECO:0000256" key="1">
    <source>
        <dbReference type="ARBA" id="ARBA00004162"/>
    </source>
</evidence>
<dbReference type="InterPro" id="IPR007168">
    <property type="entry name" value="Phageshock_PspC_N"/>
</dbReference>
<keyword evidence="2" id="KW-1003">Cell membrane</keyword>
<feature type="transmembrane region" description="Helical" evidence="7">
    <location>
        <begin position="279"/>
        <end position="301"/>
    </location>
</feature>
<feature type="transmembrane region" description="Helical" evidence="7">
    <location>
        <begin position="141"/>
        <end position="165"/>
    </location>
</feature>
<feature type="transmembrane region" description="Helical" evidence="7">
    <location>
        <begin position="245"/>
        <end position="267"/>
    </location>
</feature>
<reference evidence="11 12" key="1">
    <citation type="submission" date="2018-08" db="EMBL/GenBank/DDBJ databases">
        <title>A genome reference for cultivated species of the human gut microbiota.</title>
        <authorList>
            <person name="Zou Y."/>
            <person name="Xue W."/>
            <person name="Luo G."/>
        </authorList>
    </citation>
    <scope>NUCLEOTIDE SEQUENCE [LARGE SCALE GENOMIC DNA]</scope>
    <source>
        <strain evidence="11 12">AF24-2</strain>
    </source>
</reference>
<dbReference type="InterPro" id="IPR054321">
    <property type="entry name" value="PspC-rel_TM"/>
</dbReference>
<dbReference type="Pfam" id="PF04024">
    <property type="entry name" value="PspC"/>
    <property type="match status" value="1"/>
</dbReference>
<dbReference type="EMBL" id="DYXD01000215">
    <property type="protein sequence ID" value="HJF08438.1"/>
    <property type="molecule type" value="Genomic_DNA"/>
</dbReference>
<dbReference type="InterPro" id="IPR052027">
    <property type="entry name" value="PspC"/>
</dbReference>
<evidence type="ECO:0000259" key="9">
    <source>
        <dbReference type="Pfam" id="PF22571"/>
    </source>
</evidence>
<dbReference type="PANTHER" id="PTHR33885:SF3">
    <property type="entry name" value="PHAGE SHOCK PROTEIN C"/>
    <property type="match status" value="1"/>
</dbReference>
<evidence type="ECO:0000256" key="5">
    <source>
        <dbReference type="ARBA" id="ARBA00023136"/>
    </source>
</evidence>
<feature type="domain" description="PspC-related transmembrane region" evidence="9">
    <location>
        <begin position="201"/>
        <end position="339"/>
    </location>
</feature>
<feature type="region of interest" description="Disordered" evidence="6">
    <location>
        <begin position="83"/>
        <end position="106"/>
    </location>
</feature>
<name>A0A412GWF9_9BACT</name>
<evidence type="ECO:0000256" key="2">
    <source>
        <dbReference type="ARBA" id="ARBA00022475"/>
    </source>
</evidence>
<protein>
    <submittedName>
        <fullName evidence="11">PspC domain-containing protein</fullName>
    </submittedName>
</protein>
<dbReference type="Proteomes" id="UP000718012">
    <property type="component" value="Unassembled WGS sequence"/>
</dbReference>
<evidence type="ECO:0000256" key="7">
    <source>
        <dbReference type="SAM" id="Phobius"/>
    </source>
</evidence>
<dbReference type="Pfam" id="PF22571">
    <property type="entry name" value="LiaI-LiaF-TM_PspC"/>
    <property type="match status" value="1"/>
</dbReference>
<dbReference type="EMBL" id="QRUU01000007">
    <property type="protein sequence ID" value="RGR99219.1"/>
    <property type="molecule type" value="Genomic_DNA"/>
</dbReference>
<dbReference type="GO" id="GO:0005886">
    <property type="term" value="C:plasma membrane"/>
    <property type="evidence" value="ECO:0007669"/>
    <property type="project" value="UniProtKB-SubCell"/>
</dbReference>
<reference evidence="10" key="3">
    <citation type="submission" date="2021-09" db="EMBL/GenBank/DDBJ databases">
        <authorList>
            <person name="Gilroy R."/>
        </authorList>
    </citation>
    <scope>NUCLEOTIDE SEQUENCE</scope>
    <source>
        <strain evidence="10">CHK165-8395</strain>
    </source>
</reference>
<keyword evidence="3 7" id="KW-0812">Transmembrane</keyword>
<evidence type="ECO:0000313" key="12">
    <source>
        <dbReference type="Proteomes" id="UP000285864"/>
    </source>
</evidence>
<evidence type="ECO:0000313" key="10">
    <source>
        <dbReference type="EMBL" id="HJF08438.1"/>
    </source>
</evidence>
<comment type="subcellular location">
    <subcellularLocation>
        <location evidence="1">Cell membrane</location>
        <topology evidence="1">Single-pass membrane protein</topology>
    </subcellularLocation>
</comment>
<dbReference type="AlphaFoldDB" id="A0A412GWF9"/>
<proteinExistence type="predicted"/>
<sequence length="350" mass="39150">MKKTLTVNLGGTVYHIDEDAYNLLDNYLNNLRYHFRKEEGADEIVRDMETRIAELFDEYIRTGQQVITIEQVEAVIARMGKPEELNTDDNDEKKEEKTNHTYGNGTARRLFRNPDDRILGGVLSGLSAYFGWDVTWIRIGVLVAGCFVQGLILAYLIAWIIVPLAKTATEKLQMRGEPINMENIGRTVTEGFDKVNDYVHSEKPRSFLHQLGNLIVKIAGFIIKFFLVLLAICLTPVLLVGLVVLFALLLAATGILASVPAVLYYSMPDVDWSLIASSPAAVTGLLVCGLFIVGIPVIGLLQLLLQSFNVWKPMSTVTKVILTLIWFISLVAGFIFLFNTSFIEGPIFWM</sequence>
<keyword evidence="5 7" id="KW-0472">Membrane</keyword>
<accession>A0A412GWF9</accession>
<evidence type="ECO:0000256" key="6">
    <source>
        <dbReference type="SAM" id="MobiDB-lite"/>
    </source>
</evidence>
<dbReference type="Proteomes" id="UP000285864">
    <property type="component" value="Unassembled WGS sequence"/>
</dbReference>
<comment type="caution">
    <text evidence="11">The sequence shown here is derived from an EMBL/GenBank/DDBJ whole genome shotgun (WGS) entry which is preliminary data.</text>
</comment>
<feature type="transmembrane region" description="Helical" evidence="7">
    <location>
        <begin position="321"/>
        <end position="343"/>
    </location>
</feature>